<comment type="similarity">
    <text evidence="1">Belongs to the polyketide transferase af380 family.</text>
</comment>
<dbReference type="InterPro" id="IPR051411">
    <property type="entry name" value="Polyketide_trans_af380"/>
</dbReference>
<dbReference type="PANTHER" id="PTHR47751">
    <property type="entry name" value="SUPERFAMILY HYDROLASE, PUTATIVE (AFU_ORTHOLOGUE AFUA_2G16580)-RELATED"/>
    <property type="match status" value="1"/>
</dbReference>
<organism evidence="2 3">
    <name type="scientific">Petromyces alliaceus</name>
    <name type="common">Aspergillus alliaceus</name>
    <dbReference type="NCBI Taxonomy" id="209559"/>
    <lineage>
        <taxon>Eukaryota</taxon>
        <taxon>Fungi</taxon>
        <taxon>Dikarya</taxon>
        <taxon>Ascomycota</taxon>
        <taxon>Pezizomycotina</taxon>
        <taxon>Eurotiomycetes</taxon>
        <taxon>Eurotiomycetidae</taxon>
        <taxon>Eurotiales</taxon>
        <taxon>Aspergillaceae</taxon>
        <taxon>Aspergillus</taxon>
        <taxon>Aspergillus subgen. Circumdati</taxon>
    </lineage>
</organism>
<dbReference type="Proteomes" id="UP000541154">
    <property type="component" value="Unassembled WGS sequence"/>
</dbReference>
<sequence length="103" mass="11726">MSVEKVEFKSLNGLVLRGNLYLQKRKALPLSWEEAIDPRTLGESEGLPRNEFDPAQLAEHYSVALAFLPTHRIVNPNQIEFWGISFNGPVALRPQPWTQELTL</sequence>
<evidence type="ECO:0000313" key="3">
    <source>
        <dbReference type="Proteomes" id="UP000541154"/>
    </source>
</evidence>
<dbReference type="PANTHER" id="PTHR47751:SF2">
    <property type="entry name" value="DLTD N-TERMINAL DOMAIN PROTEIN (AFU_ORTHOLOGUE AFUA_8G00380)-RELATED"/>
    <property type="match status" value="1"/>
</dbReference>
<dbReference type="EMBL" id="SPNV01000100">
    <property type="protein sequence ID" value="KAF5861400.1"/>
    <property type="molecule type" value="Genomic_DNA"/>
</dbReference>
<protein>
    <submittedName>
        <fullName evidence="2">Uncharacterized protein</fullName>
    </submittedName>
</protein>
<dbReference type="AlphaFoldDB" id="A0A8H6A6D1"/>
<dbReference type="InterPro" id="IPR029058">
    <property type="entry name" value="AB_hydrolase_fold"/>
</dbReference>
<dbReference type="SUPFAM" id="SSF53474">
    <property type="entry name" value="alpha/beta-Hydrolases"/>
    <property type="match status" value="1"/>
</dbReference>
<evidence type="ECO:0000313" key="2">
    <source>
        <dbReference type="EMBL" id="KAF5861400.1"/>
    </source>
</evidence>
<comment type="caution">
    <text evidence="2">The sequence shown here is derived from an EMBL/GenBank/DDBJ whole genome shotgun (WGS) entry which is preliminary data.</text>
</comment>
<dbReference type="Gene3D" id="3.40.50.1820">
    <property type="entry name" value="alpha/beta hydrolase"/>
    <property type="match status" value="1"/>
</dbReference>
<evidence type="ECO:0000256" key="1">
    <source>
        <dbReference type="ARBA" id="ARBA00029464"/>
    </source>
</evidence>
<accession>A0A8H6A6D1</accession>
<keyword evidence="3" id="KW-1185">Reference proteome</keyword>
<name>A0A8H6A6D1_PETAA</name>
<proteinExistence type="inferred from homology"/>
<reference evidence="2 3" key="1">
    <citation type="submission" date="2019-04" db="EMBL/GenBank/DDBJ databases">
        <title>Aspergillus burnettii sp. nov., novel species from soil in southeast Queensland.</title>
        <authorList>
            <person name="Gilchrist C.L.M."/>
            <person name="Pitt J.I."/>
            <person name="Lange L."/>
            <person name="Lacey H.J."/>
            <person name="Vuong D."/>
            <person name="Midgley D.J."/>
            <person name="Greenfield P."/>
            <person name="Bradbury M."/>
            <person name="Lacey E."/>
            <person name="Busk P.K."/>
            <person name="Pilgaard B."/>
            <person name="Chooi Y.H."/>
            <person name="Piggott A.M."/>
        </authorList>
    </citation>
    <scope>NUCLEOTIDE SEQUENCE [LARGE SCALE GENOMIC DNA]</scope>
    <source>
        <strain evidence="2 3">FRR 5400</strain>
    </source>
</reference>
<gene>
    <name evidence="2" type="ORF">ETB97_000279</name>
</gene>